<dbReference type="EC" id="2.4.-.-" evidence="9"/>
<reference evidence="9" key="1">
    <citation type="submission" date="2021-06" db="EMBL/GenBank/DDBJ databases">
        <title>Complete genome sequence of Nocardioides sp. G188.</title>
        <authorList>
            <person name="Im W.-T."/>
        </authorList>
    </citation>
    <scope>NUCLEOTIDE SEQUENCE</scope>
    <source>
        <strain evidence="9">G188</strain>
    </source>
</reference>
<dbReference type="SMART" id="SM00382">
    <property type="entry name" value="AAA"/>
    <property type="match status" value="1"/>
</dbReference>
<keyword evidence="10" id="KW-1185">Reference proteome</keyword>
<dbReference type="AlphaFoldDB" id="A0A975T126"/>
<evidence type="ECO:0000313" key="9">
    <source>
        <dbReference type="EMBL" id="QWZ09670.1"/>
    </source>
</evidence>
<dbReference type="KEGG" id="nps:KRR39_08000"/>
<evidence type="ECO:0000256" key="6">
    <source>
        <dbReference type="SAM" id="Phobius"/>
    </source>
</evidence>
<feature type="domain" description="ABC transporter" evidence="7">
    <location>
        <begin position="357"/>
        <end position="593"/>
    </location>
</feature>
<keyword evidence="2 6" id="KW-0812">Transmembrane</keyword>
<dbReference type="RefSeq" id="WP_216941516.1">
    <property type="nucleotide sequence ID" value="NZ_CP077062.1"/>
</dbReference>
<accession>A0A975T126</accession>
<feature type="compositionally biased region" description="Basic and acidic residues" evidence="5">
    <location>
        <begin position="507"/>
        <end position="564"/>
    </location>
</feature>
<dbReference type="Pfam" id="PF00664">
    <property type="entry name" value="ABC_membrane"/>
    <property type="match status" value="1"/>
</dbReference>
<dbReference type="Proteomes" id="UP000683575">
    <property type="component" value="Chromosome"/>
</dbReference>
<dbReference type="Pfam" id="PF13692">
    <property type="entry name" value="Glyco_trans_1_4"/>
    <property type="match status" value="1"/>
</dbReference>
<keyword evidence="3 6" id="KW-1133">Transmembrane helix</keyword>
<keyword evidence="9" id="KW-0808">Transferase</keyword>
<sequence length="995" mass="105855">MSAEETVPARPRNPTMRLLRSHARRHWGALAGAAASTVALTLAQLAAPWPLKIAIDQLVTGRGTDFELTGDDLTLLLGLAALVLGIAMVDALATFFSDFWLNRSGEQIVHDLRTATYEHLQRLSLVFHSNRPTGDLVARVTGDVNAVGDLFSQTLGTLASSSLVLVGMFAVMFWIDPLLAFVAFLVTPLLLATTTHYQKRIRLMARTQRAQEGEIASLATEALSAMQVIKAFGTERFEHDRVQLRSAERLKVGVESSRVEARFGALVDVLGAVATALVLSLGVLSVANGRISPGDLVVVVAYTNKLYKPLKDIAKQASRAARALARLERIAEILSSDTVLADDTDSERPDHRAAGTIDLDDVYFRYTKERAALEGVTLHVPSGSRLALVGESGAGKSTVGALVARFYDPSRGAVRVDGRDARELSLRWVRDQVGVLLQDTILFSGSVRDNIAYGTDADLAAVEDVARAAGALSFIEALPLGFDTLLGPGGVGLSGGQRQRIGIARVLLRDPPRPRAGRADHRSGRGERGVGDGRAEPSGRGTHDDPDHPFDRARTLRRPGRGDGCRAGGRLRPPGAAAQPGLRLPRADRQPASARPAGTGPARDPGRSSPTTGRSIAHDDDGSGRREGRRVTTRLAVVVSGFPRTSETFAVGELVALARAGVLVRVYATKSGDGEAPQPGVEELLPLLRTLPPGDAVNQASELVDDLGDAGVQGVHGYFAHRPTEVAARAAGALGVGFSFSVHALDARKVPPAELARRARAAAGVIACNTDVARYVELPGARVYLLPHGVDVARFGPRRHPVGDARLHVLAVGRLVEKKGFSTLLDAVDRLQVPARLRIVGTGVEQPALEESIDRHGLGGTVELAGRRSHESLPDDYAWADVVAVPSVVDSSGDRDGLPNVTLEAMACRRPLVASDISVLGDTVHAAGSGLVVPPADAPALADALSTLADPRLRAEMGNAGRRYVEEHFDLATCTRRVVERLKLLHARPREVVHA</sequence>
<organism evidence="9 10">
    <name type="scientific">Nocardioides panacis</name>
    <dbReference type="NCBI Taxonomy" id="2849501"/>
    <lineage>
        <taxon>Bacteria</taxon>
        <taxon>Bacillati</taxon>
        <taxon>Actinomycetota</taxon>
        <taxon>Actinomycetes</taxon>
        <taxon>Propionibacteriales</taxon>
        <taxon>Nocardioidaceae</taxon>
        <taxon>Nocardioides</taxon>
    </lineage>
</organism>
<evidence type="ECO:0000256" key="3">
    <source>
        <dbReference type="ARBA" id="ARBA00022989"/>
    </source>
</evidence>
<feature type="transmembrane region" description="Helical" evidence="6">
    <location>
        <begin position="155"/>
        <end position="175"/>
    </location>
</feature>
<evidence type="ECO:0000259" key="7">
    <source>
        <dbReference type="PROSITE" id="PS50893"/>
    </source>
</evidence>
<comment type="subcellular location">
    <subcellularLocation>
        <location evidence="1">Membrane</location>
        <topology evidence="1">Multi-pass membrane protein</topology>
    </subcellularLocation>
</comment>
<feature type="domain" description="ABC transmembrane type-1" evidence="8">
    <location>
        <begin position="31"/>
        <end position="322"/>
    </location>
</feature>
<dbReference type="PANTHER" id="PTHR43394">
    <property type="entry name" value="ATP-DEPENDENT PERMEASE MDL1, MITOCHONDRIAL"/>
    <property type="match status" value="1"/>
</dbReference>
<dbReference type="InterPro" id="IPR011527">
    <property type="entry name" value="ABC1_TM_dom"/>
</dbReference>
<keyword evidence="9" id="KW-0328">Glycosyltransferase</keyword>
<feature type="transmembrane region" description="Helical" evidence="6">
    <location>
        <begin position="27"/>
        <end position="47"/>
    </location>
</feature>
<evidence type="ECO:0000313" key="10">
    <source>
        <dbReference type="Proteomes" id="UP000683575"/>
    </source>
</evidence>
<evidence type="ECO:0000256" key="1">
    <source>
        <dbReference type="ARBA" id="ARBA00004141"/>
    </source>
</evidence>
<dbReference type="PROSITE" id="PS50893">
    <property type="entry name" value="ABC_TRANSPORTER_2"/>
    <property type="match status" value="1"/>
</dbReference>
<evidence type="ECO:0000256" key="2">
    <source>
        <dbReference type="ARBA" id="ARBA00022692"/>
    </source>
</evidence>
<evidence type="ECO:0000256" key="5">
    <source>
        <dbReference type="SAM" id="MobiDB-lite"/>
    </source>
</evidence>
<dbReference type="InterPro" id="IPR039421">
    <property type="entry name" value="Type_1_exporter"/>
</dbReference>
<feature type="compositionally biased region" description="Low complexity" evidence="5">
    <location>
        <begin position="568"/>
        <end position="584"/>
    </location>
</feature>
<dbReference type="GO" id="GO:0016887">
    <property type="term" value="F:ATP hydrolysis activity"/>
    <property type="evidence" value="ECO:0007669"/>
    <property type="project" value="InterPro"/>
</dbReference>
<dbReference type="PROSITE" id="PS00211">
    <property type="entry name" value="ABC_TRANSPORTER_1"/>
    <property type="match status" value="1"/>
</dbReference>
<dbReference type="GO" id="GO:0016757">
    <property type="term" value="F:glycosyltransferase activity"/>
    <property type="evidence" value="ECO:0007669"/>
    <property type="project" value="UniProtKB-KW"/>
</dbReference>
<name>A0A975T126_9ACTN</name>
<dbReference type="PANTHER" id="PTHR43394:SF1">
    <property type="entry name" value="ATP-BINDING CASSETTE SUB-FAMILY B MEMBER 10, MITOCHONDRIAL"/>
    <property type="match status" value="1"/>
</dbReference>
<dbReference type="GO" id="GO:0005524">
    <property type="term" value="F:ATP binding"/>
    <property type="evidence" value="ECO:0007669"/>
    <property type="project" value="InterPro"/>
</dbReference>
<dbReference type="InterPro" id="IPR017871">
    <property type="entry name" value="ABC_transporter-like_CS"/>
</dbReference>
<dbReference type="PROSITE" id="PS50929">
    <property type="entry name" value="ABC_TM1F"/>
    <property type="match status" value="1"/>
</dbReference>
<dbReference type="Pfam" id="PF00005">
    <property type="entry name" value="ABC_tran"/>
    <property type="match status" value="1"/>
</dbReference>
<proteinExistence type="predicted"/>
<feature type="transmembrane region" description="Helical" evidence="6">
    <location>
        <begin position="181"/>
        <end position="197"/>
    </location>
</feature>
<evidence type="ECO:0000259" key="8">
    <source>
        <dbReference type="PROSITE" id="PS50929"/>
    </source>
</evidence>
<protein>
    <submittedName>
        <fullName evidence="9">Glycosyltransferase</fullName>
        <ecNumber evidence="9">2.4.-.-</ecNumber>
    </submittedName>
</protein>
<evidence type="ECO:0000256" key="4">
    <source>
        <dbReference type="ARBA" id="ARBA00023136"/>
    </source>
</evidence>
<dbReference type="CDD" id="cd18564">
    <property type="entry name" value="ABC_6TM_exporter_like"/>
    <property type="match status" value="1"/>
</dbReference>
<dbReference type="CDD" id="cd03801">
    <property type="entry name" value="GT4_PimA-like"/>
    <property type="match status" value="1"/>
</dbReference>
<gene>
    <name evidence="9" type="ORF">KRR39_08000</name>
</gene>
<dbReference type="EMBL" id="CP077062">
    <property type="protein sequence ID" value="QWZ09670.1"/>
    <property type="molecule type" value="Genomic_DNA"/>
</dbReference>
<dbReference type="InterPro" id="IPR003593">
    <property type="entry name" value="AAA+_ATPase"/>
</dbReference>
<feature type="transmembrane region" description="Helical" evidence="6">
    <location>
        <begin position="75"/>
        <end position="96"/>
    </location>
</feature>
<feature type="compositionally biased region" description="Basic and acidic residues" evidence="5">
    <location>
        <begin position="616"/>
        <end position="630"/>
    </location>
</feature>
<keyword evidence="4 6" id="KW-0472">Membrane</keyword>
<feature type="transmembrane region" description="Helical" evidence="6">
    <location>
        <begin position="265"/>
        <end position="287"/>
    </location>
</feature>
<dbReference type="InterPro" id="IPR003439">
    <property type="entry name" value="ABC_transporter-like_ATP-bd"/>
</dbReference>
<feature type="region of interest" description="Disordered" evidence="5">
    <location>
        <begin position="504"/>
        <end position="630"/>
    </location>
</feature>
<dbReference type="GO" id="GO:0016020">
    <property type="term" value="C:membrane"/>
    <property type="evidence" value="ECO:0007669"/>
    <property type="project" value="UniProtKB-SubCell"/>
</dbReference>
<dbReference type="GO" id="GO:0015421">
    <property type="term" value="F:ABC-type oligopeptide transporter activity"/>
    <property type="evidence" value="ECO:0007669"/>
    <property type="project" value="TreeGrafter"/>
</dbReference>